<protein>
    <recommendedName>
        <fullName evidence="7">Sphingomyelin phosphodiesterase 4</fullName>
    </recommendedName>
</protein>
<reference evidence="5" key="1">
    <citation type="submission" date="2021-01" db="EMBL/GenBank/DDBJ databases">
        <authorList>
            <person name="Zahm M."/>
            <person name="Roques C."/>
            <person name="Cabau C."/>
            <person name="Klopp C."/>
            <person name="Donnadieu C."/>
            <person name="Jouanno E."/>
            <person name="Lampietro C."/>
            <person name="Louis A."/>
            <person name="Herpin A."/>
            <person name="Echchiki A."/>
            <person name="Berthelot C."/>
            <person name="Parey E."/>
            <person name="Roest-Crollius H."/>
            <person name="Braasch I."/>
            <person name="Postlethwait J."/>
            <person name="Bobe J."/>
            <person name="Montfort J."/>
            <person name="Bouchez O."/>
            <person name="Begum T."/>
            <person name="Mejri S."/>
            <person name="Adams A."/>
            <person name="Chen W.-J."/>
            <person name="Guiguen Y."/>
        </authorList>
    </citation>
    <scope>NUCLEOTIDE SEQUENCE</scope>
    <source>
        <strain evidence="5">YG-15Mar2019-1</strain>
        <tissue evidence="5">Brain</tissue>
    </source>
</reference>
<keyword evidence="2" id="KW-0812">Transmembrane</keyword>
<accession>A0A9D3QB31</accession>
<comment type="caution">
    <text evidence="5">The sequence shown here is derived from an EMBL/GenBank/DDBJ whole genome shotgun (WGS) entry which is preliminary data.</text>
</comment>
<keyword evidence="4" id="KW-0472">Membrane</keyword>
<dbReference type="Pfam" id="PF14724">
    <property type="entry name" value="mit_SMPDase"/>
    <property type="match status" value="1"/>
</dbReference>
<gene>
    <name evidence="5" type="ORF">MATL_G00058600</name>
</gene>
<dbReference type="EMBL" id="JAFDVH010000004">
    <property type="protein sequence ID" value="KAG7480653.1"/>
    <property type="molecule type" value="Genomic_DNA"/>
</dbReference>
<dbReference type="GO" id="GO:0046475">
    <property type="term" value="P:glycerophospholipid catabolic process"/>
    <property type="evidence" value="ECO:0007669"/>
    <property type="project" value="TreeGrafter"/>
</dbReference>
<dbReference type="GO" id="GO:0046513">
    <property type="term" value="P:ceramide biosynthetic process"/>
    <property type="evidence" value="ECO:0007669"/>
    <property type="project" value="TreeGrafter"/>
</dbReference>
<evidence type="ECO:0000313" key="5">
    <source>
        <dbReference type="EMBL" id="KAG7480653.1"/>
    </source>
</evidence>
<sequence length="284" mass="32270">MASPSLQQPHILLANLRNDWSIKPLLQRCQELVKVIDDNPAKELHVIFPWLVEGIFGSLDGVIGGWNLRLLQARNNEYNIAMEFLDPMGPMMKLVYKLQAEEYKYEVPVTCLPGPLKSSILEGSIPDCPLFHNKLRLPQSGHQSLNLSLNPFEYYLFYFAMGLITQRNHPNGQHVSTSDSAYFALVDTYLKYFLPMEGNVPLSPFSGVRATVPSPAPRYPSVPFAGYGFQSTSLLKRHISHQSSANADSAAQETWRSETLVQMFVEIWLHHYTLEMYQKLQSPQ</sequence>
<dbReference type="AlphaFoldDB" id="A0A9D3QB31"/>
<evidence type="ECO:0000256" key="1">
    <source>
        <dbReference type="ARBA" id="ARBA00004167"/>
    </source>
</evidence>
<dbReference type="PANTHER" id="PTHR12988:SF6">
    <property type="entry name" value="SPHINGOMYELIN PHOSPHODIESTERASE 4"/>
    <property type="match status" value="1"/>
</dbReference>
<organism evidence="5 6">
    <name type="scientific">Megalops atlanticus</name>
    <name type="common">Tarpon</name>
    <name type="synonym">Clupea gigantea</name>
    <dbReference type="NCBI Taxonomy" id="7932"/>
    <lineage>
        <taxon>Eukaryota</taxon>
        <taxon>Metazoa</taxon>
        <taxon>Chordata</taxon>
        <taxon>Craniata</taxon>
        <taxon>Vertebrata</taxon>
        <taxon>Euteleostomi</taxon>
        <taxon>Actinopterygii</taxon>
        <taxon>Neopterygii</taxon>
        <taxon>Teleostei</taxon>
        <taxon>Elopiformes</taxon>
        <taxon>Megalopidae</taxon>
        <taxon>Megalops</taxon>
    </lineage>
</organism>
<comment type="subcellular location">
    <subcellularLocation>
        <location evidence="1">Membrane</location>
        <topology evidence="1">Single-pass membrane protein</topology>
    </subcellularLocation>
</comment>
<proteinExistence type="predicted"/>
<dbReference type="GO" id="GO:0050290">
    <property type="term" value="F:sphingomyelin phosphodiesterase D activity"/>
    <property type="evidence" value="ECO:0007669"/>
    <property type="project" value="InterPro"/>
</dbReference>
<dbReference type="OrthoDB" id="10251508at2759"/>
<evidence type="ECO:0000256" key="2">
    <source>
        <dbReference type="ARBA" id="ARBA00022692"/>
    </source>
</evidence>
<dbReference type="Proteomes" id="UP001046870">
    <property type="component" value="Chromosome 4"/>
</dbReference>
<dbReference type="InterPro" id="IPR024129">
    <property type="entry name" value="Sphingomy_SMPD4"/>
</dbReference>
<evidence type="ECO:0008006" key="7">
    <source>
        <dbReference type="Google" id="ProtNLM"/>
    </source>
</evidence>
<evidence type="ECO:0000313" key="6">
    <source>
        <dbReference type="Proteomes" id="UP001046870"/>
    </source>
</evidence>
<dbReference type="GO" id="GO:0016020">
    <property type="term" value="C:membrane"/>
    <property type="evidence" value="ECO:0007669"/>
    <property type="project" value="UniProtKB-SubCell"/>
</dbReference>
<dbReference type="GO" id="GO:0006685">
    <property type="term" value="P:sphingomyelin catabolic process"/>
    <property type="evidence" value="ECO:0007669"/>
    <property type="project" value="TreeGrafter"/>
</dbReference>
<keyword evidence="6" id="KW-1185">Reference proteome</keyword>
<keyword evidence="3" id="KW-1133">Transmembrane helix</keyword>
<evidence type="ECO:0000256" key="4">
    <source>
        <dbReference type="ARBA" id="ARBA00023136"/>
    </source>
</evidence>
<evidence type="ECO:0000256" key="3">
    <source>
        <dbReference type="ARBA" id="ARBA00022989"/>
    </source>
</evidence>
<name>A0A9D3QB31_MEGAT</name>
<dbReference type="PANTHER" id="PTHR12988">
    <property type="entry name" value="SPHINGOMYELIN PHOSPHODIESTERASE 4"/>
    <property type="match status" value="1"/>
</dbReference>